<comment type="caution">
    <text evidence="1">The sequence shown here is derived from an EMBL/GenBank/DDBJ whole genome shotgun (WGS) entry which is preliminary data.</text>
</comment>
<evidence type="ECO:0000313" key="1">
    <source>
        <dbReference type="EMBL" id="KKU68341.1"/>
    </source>
</evidence>
<name>A0A0G1SG02_9BACT</name>
<reference evidence="1 2" key="1">
    <citation type="journal article" date="2015" name="Nature">
        <title>rRNA introns, odd ribosomes, and small enigmatic genomes across a large radiation of phyla.</title>
        <authorList>
            <person name="Brown C.T."/>
            <person name="Hug L.A."/>
            <person name="Thomas B.C."/>
            <person name="Sharon I."/>
            <person name="Castelle C.J."/>
            <person name="Singh A."/>
            <person name="Wilkins M.J."/>
            <person name="Williams K.H."/>
            <person name="Banfield J.F."/>
        </authorList>
    </citation>
    <scope>NUCLEOTIDE SEQUENCE [LARGE SCALE GENOMIC DNA]</scope>
</reference>
<dbReference type="Proteomes" id="UP000034565">
    <property type="component" value="Unassembled WGS sequence"/>
</dbReference>
<gene>
    <name evidence="1" type="ORF">UX92_C0021G0003</name>
</gene>
<dbReference type="AlphaFoldDB" id="A0A0G1SG02"/>
<organism evidence="1 2">
    <name type="scientific">Candidatus Amesbacteria bacterium GW2011_GWA1_47_20</name>
    <dbReference type="NCBI Taxonomy" id="1618354"/>
    <lineage>
        <taxon>Bacteria</taxon>
        <taxon>Candidatus Amesiibacteriota</taxon>
    </lineage>
</organism>
<accession>A0A0G1SG02</accession>
<evidence type="ECO:0000313" key="2">
    <source>
        <dbReference type="Proteomes" id="UP000034565"/>
    </source>
</evidence>
<dbReference type="EMBL" id="LCOA01000021">
    <property type="protein sequence ID" value="KKU68341.1"/>
    <property type="molecule type" value="Genomic_DNA"/>
</dbReference>
<sequence>MRTGQMLVEVLLAIAVAALVLVGMAQLSTRSLTTSNFSRSKSQADVYAQEAVEMIRTERTTKGWSDFFTSYSCDTLDGTLTGGFTRNATCTKVSGIPEKVTVTVTVSWAEAGKTFNSTQTTELNQY</sequence>
<proteinExistence type="predicted"/>
<protein>
    <submittedName>
        <fullName evidence="1">Tfp pilus assembly protein pilV</fullName>
    </submittedName>
</protein>